<reference evidence="5" key="1">
    <citation type="journal article" date="2017" name="bioRxiv">
        <title>Comparative analysis of the genomes of Stylophora pistillata and Acropora digitifera provides evidence for extensive differences between species of corals.</title>
        <authorList>
            <person name="Voolstra C.R."/>
            <person name="Li Y."/>
            <person name="Liew Y.J."/>
            <person name="Baumgarten S."/>
            <person name="Zoccola D."/>
            <person name="Flot J.-F."/>
            <person name="Tambutte S."/>
            <person name="Allemand D."/>
            <person name="Aranda M."/>
        </authorList>
    </citation>
    <scope>NUCLEOTIDE SEQUENCE [LARGE SCALE GENOMIC DNA]</scope>
</reference>
<dbReference type="InterPro" id="IPR003599">
    <property type="entry name" value="Ig_sub"/>
</dbReference>
<organism evidence="4 5">
    <name type="scientific">Stylophora pistillata</name>
    <name type="common">Smooth cauliflower coral</name>
    <dbReference type="NCBI Taxonomy" id="50429"/>
    <lineage>
        <taxon>Eukaryota</taxon>
        <taxon>Metazoa</taxon>
        <taxon>Cnidaria</taxon>
        <taxon>Anthozoa</taxon>
        <taxon>Hexacorallia</taxon>
        <taxon>Scleractinia</taxon>
        <taxon>Astrocoeniina</taxon>
        <taxon>Pocilloporidae</taxon>
        <taxon>Stylophora</taxon>
    </lineage>
</organism>
<keyword evidence="2" id="KW-0732">Signal</keyword>
<feature type="signal peptide" evidence="2">
    <location>
        <begin position="1"/>
        <end position="27"/>
    </location>
</feature>
<keyword evidence="1" id="KW-1133">Transmembrane helix</keyword>
<feature type="chain" id="PRO_5012880125" description="Ig-like domain-containing protein" evidence="2">
    <location>
        <begin position="28"/>
        <end position="246"/>
    </location>
</feature>
<dbReference type="SUPFAM" id="SSF48726">
    <property type="entry name" value="Immunoglobulin"/>
    <property type="match status" value="1"/>
</dbReference>
<dbReference type="InterPro" id="IPR007110">
    <property type="entry name" value="Ig-like_dom"/>
</dbReference>
<evidence type="ECO:0000259" key="3">
    <source>
        <dbReference type="PROSITE" id="PS50835"/>
    </source>
</evidence>
<protein>
    <recommendedName>
        <fullName evidence="3">Ig-like domain-containing protein</fullName>
    </recommendedName>
</protein>
<accession>A0A2B4SRA1</accession>
<dbReference type="SMART" id="SM00408">
    <property type="entry name" value="IGc2"/>
    <property type="match status" value="1"/>
</dbReference>
<dbReference type="EMBL" id="LSMT01000036">
    <property type="protein sequence ID" value="PFX31400.1"/>
    <property type="molecule type" value="Genomic_DNA"/>
</dbReference>
<dbReference type="Pfam" id="PF13927">
    <property type="entry name" value="Ig_3"/>
    <property type="match status" value="1"/>
</dbReference>
<feature type="transmembrane region" description="Helical" evidence="1">
    <location>
        <begin position="130"/>
        <end position="155"/>
    </location>
</feature>
<dbReference type="Gene3D" id="2.60.40.10">
    <property type="entry name" value="Immunoglobulins"/>
    <property type="match status" value="1"/>
</dbReference>
<dbReference type="OrthoDB" id="6157407at2759"/>
<sequence>MMFCGFTTFRLSLALCCLALFRVAVFASNEPEEKTFEPGENITLVCGNGNLSSSTLLRWTKDDETLLNTTSHNISLVLSNLTTEDAGLYICKANNSKVLKEIQLVSSTGGQEETGQPPEEQDEGLSDVDYIAIALALGLTVIIIIFIAIFLVLAVRRRENEYHKKRWRVNVNGNENAAVEEDNPRKPDYPRNDFQVRKALRGPHKSSRQHNRPAEYHWLETLGRNEEPDGNANGPGRPMYQYTAYV</sequence>
<dbReference type="PROSITE" id="PS50835">
    <property type="entry name" value="IG_LIKE"/>
    <property type="match status" value="1"/>
</dbReference>
<dbReference type="InterPro" id="IPR013783">
    <property type="entry name" value="Ig-like_fold"/>
</dbReference>
<dbReference type="AlphaFoldDB" id="A0A2B4SRA1"/>
<comment type="caution">
    <text evidence="4">The sequence shown here is derived from an EMBL/GenBank/DDBJ whole genome shotgun (WGS) entry which is preliminary data.</text>
</comment>
<gene>
    <name evidence="4" type="ORF">AWC38_SpisGene3784</name>
</gene>
<keyword evidence="1" id="KW-0472">Membrane</keyword>
<evidence type="ECO:0000256" key="2">
    <source>
        <dbReference type="SAM" id="SignalP"/>
    </source>
</evidence>
<dbReference type="SMART" id="SM00409">
    <property type="entry name" value="IG"/>
    <property type="match status" value="1"/>
</dbReference>
<name>A0A2B4SRA1_STYPI</name>
<evidence type="ECO:0000256" key="1">
    <source>
        <dbReference type="SAM" id="Phobius"/>
    </source>
</evidence>
<dbReference type="InterPro" id="IPR003598">
    <property type="entry name" value="Ig_sub2"/>
</dbReference>
<proteinExistence type="predicted"/>
<keyword evidence="5" id="KW-1185">Reference proteome</keyword>
<evidence type="ECO:0000313" key="4">
    <source>
        <dbReference type="EMBL" id="PFX31400.1"/>
    </source>
</evidence>
<evidence type="ECO:0000313" key="5">
    <source>
        <dbReference type="Proteomes" id="UP000225706"/>
    </source>
</evidence>
<dbReference type="Proteomes" id="UP000225706">
    <property type="component" value="Unassembled WGS sequence"/>
</dbReference>
<dbReference type="InterPro" id="IPR036179">
    <property type="entry name" value="Ig-like_dom_sf"/>
</dbReference>
<keyword evidence="1" id="KW-0812">Transmembrane</keyword>
<feature type="domain" description="Ig-like" evidence="3">
    <location>
        <begin position="21"/>
        <end position="103"/>
    </location>
</feature>